<reference evidence="3" key="1">
    <citation type="submission" date="2007-04" db="EMBL/GenBank/DDBJ databases">
        <authorList>
            <consortium name="The Broad Institute Genome Sequencing Platform"/>
            <person name="Birren B."/>
            <person name="Lander E."/>
            <person name="Galagan J."/>
            <person name="Nusbaum C."/>
            <person name="Devon K."/>
            <person name="Ma L.-J."/>
            <person name="Jaffe D."/>
            <person name="Butler J."/>
            <person name="Alvarez P."/>
            <person name="Gnerre S."/>
            <person name="Grabherr M."/>
            <person name="Kleber M."/>
            <person name="Mauceli E."/>
            <person name="Brockman W."/>
            <person name="MacCallum I.A."/>
            <person name="Young S."/>
            <person name="LaButti K."/>
            <person name="DeCaprio D."/>
            <person name="Crawford M."/>
            <person name="Koehrsen M."/>
            <person name="Engels R."/>
            <person name="Montgomery P."/>
            <person name="Pearson M."/>
            <person name="Howarth C."/>
            <person name="Larson L."/>
            <person name="White J."/>
            <person name="O'Leary S."/>
            <person name="Kodira C."/>
            <person name="Zeng Q."/>
            <person name="Yandava C."/>
            <person name="Alvarado L."/>
            <person name="Kistler C."/>
            <person name="Shim W.-B."/>
            <person name="Kang S."/>
            <person name="Woloshuk C."/>
        </authorList>
    </citation>
    <scope>NUCLEOTIDE SEQUENCE</scope>
    <source>
        <strain evidence="3">4287</strain>
    </source>
</reference>
<dbReference type="Proteomes" id="UP000009097">
    <property type="component" value="Unassembled WGS sequence"/>
</dbReference>
<dbReference type="GeneID" id="28957696"/>
<dbReference type="AlphaFoldDB" id="A0A0J9WVJ5"/>
<dbReference type="SMART" id="SM01090">
    <property type="entry name" value="Copper-fist"/>
    <property type="match status" value="1"/>
</dbReference>
<dbReference type="VEuPathDB" id="FungiDB:FOXG_16876"/>
<dbReference type="PROSITE" id="PS50073">
    <property type="entry name" value="COPPER_FIST_2"/>
    <property type="match status" value="1"/>
</dbReference>
<name>A0A0J9WVJ5_FUSO4</name>
<dbReference type="GO" id="GO:0003700">
    <property type="term" value="F:DNA-binding transcription factor activity"/>
    <property type="evidence" value="ECO:0007669"/>
    <property type="project" value="InterPro"/>
</dbReference>
<dbReference type="GO" id="GO:0003677">
    <property type="term" value="F:DNA binding"/>
    <property type="evidence" value="ECO:0007669"/>
    <property type="project" value="InterPro"/>
</dbReference>
<dbReference type="GO" id="GO:0005507">
    <property type="term" value="F:copper ion binding"/>
    <property type="evidence" value="ECO:0007669"/>
    <property type="project" value="InterPro"/>
</dbReference>
<dbReference type="InterPro" id="IPR036395">
    <property type="entry name" value="Cu_fist_DNA-bd_dom_sf"/>
</dbReference>
<dbReference type="RefSeq" id="XP_018257687.1">
    <property type="nucleotide sequence ID" value="XM_018396893.1"/>
</dbReference>
<reference evidence="3" key="2">
    <citation type="journal article" date="2010" name="Nature">
        <title>Comparative genomics reveals mobile pathogenicity chromosomes in Fusarium.</title>
        <authorList>
            <person name="Ma L.J."/>
            <person name="van der Does H.C."/>
            <person name="Borkovich K.A."/>
            <person name="Coleman J.J."/>
            <person name="Daboussi M.J."/>
            <person name="Di Pietro A."/>
            <person name="Dufresne M."/>
            <person name="Freitag M."/>
            <person name="Grabherr M."/>
            <person name="Henrissat B."/>
            <person name="Houterman P.M."/>
            <person name="Kang S."/>
            <person name="Shim W.B."/>
            <person name="Woloshuk C."/>
            <person name="Xie X."/>
            <person name="Xu J.R."/>
            <person name="Antoniw J."/>
            <person name="Baker S.E."/>
            <person name="Bluhm B.H."/>
            <person name="Breakspear A."/>
            <person name="Brown D.W."/>
            <person name="Butchko R.A."/>
            <person name="Chapman S."/>
            <person name="Coulson R."/>
            <person name="Coutinho P.M."/>
            <person name="Danchin E.G."/>
            <person name="Diener A."/>
            <person name="Gale L.R."/>
            <person name="Gardiner D.M."/>
            <person name="Goff S."/>
            <person name="Hammond-Kosack K.E."/>
            <person name="Hilburn K."/>
            <person name="Hua-Van A."/>
            <person name="Jonkers W."/>
            <person name="Kazan K."/>
            <person name="Kodira C.D."/>
            <person name="Koehrsen M."/>
            <person name="Kumar L."/>
            <person name="Lee Y.H."/>
            <person name="Li L."/>
            <person name="Manners J.M."/>
            <person name="Miranda-Saavedra D."/>
            <person name="Mukherjee M."/>
            <person name="Park G."/>
            <person name="Park J."/>
            <person name="Park S.Y."/>
            <person name="Proctor R.H."/>
            <person name="Regev A."/>
            <person name="Ruiz-Roldan M.C."/>
            <person name="Sain D."/>
            <person name="Sakthikumar S."/>
            <person name="Sykes S."/>
            <person name="Schwartz D.C."/>
            <person name="Turgeon B.G."/>
            <person name="Wapinski I."/>
            <person name="Yoder O."/>
            <person name="Young S."/>
            <person name="Zeng Q."/>
            <person name="Zhou S."/>
            <person name="Galagan J."/>
            <person name="Cuomo C.A."/>
            <person name="Kistler H.C."/>
            <person name="Rep M."/>
        </authorList>
    </citation>
    <scope>NUCLEOTIDE SEQUENCE [LARGE SCALE GENOMIC DNA]</scope>
    <source>
        <strain evidence="3">4287</strain>
    </source>
</reference>
<dbReference type="EMBL" id="DS231734">
    <property type="protein sequence ID" value="KNB19642.1"/>
    <property type="molecule type" value="Genomic_DNA"/>
</dbReference>
<gene>
    <name evidence="3" type="ORF">FOXG_16876</name>
</gene>
<sequence length="341" mass="36766">MRINEQGDKIACSKCRDGHRTSTCIDAPGHQDDVQVIRRAGRPEGSKNDPARAAERREKKRKRQVEKELEEEAAAFRREAHAFCLQRAASDPVQGNFAAGYPQFPVPGYQNLGSLANPHAPVASFPRRSSFPPDPLPPGIPEPVRRLLEQPYYPGVGYASASPTPAVPLPVSAPSVPDFPLTAPGHAASVVPFGMDGSWDFGFEMPMPVPDPHFLAPFLGSGVVGNSFGTSFQHPMPVLGHASLHPFDPASSAPVSQPVLANQFDTMARNSLVNNPITGFPQVGMMAQADQVDNMMIQTTPEDLMEAGDTVLPVPSASFPALFPHKEDTWGMISWDGFMPG</sequence>
<evidence type="ECO:0000256" key="1">
    <source>
        <dbReference type="SAM" id="MobiDB-lite"/>
    </source>
</evidence>
<evidence type="ECO:0000313" key="3">
    <source>
        <dbReference type="EMBL" id="KNB19642.1"/>
    </source>
</evidence>
<dbReference type="SUPFAM" id="SSF57879">
    <property type="entry name" value="Zinc domain conserved in yeast copper-regulated transcription factors"/>
    <property type="match status" value="1"/>
</dbReference>
<dbReference type="KEGG" id="fox:FOXG_16876"/>
<feature type="region of interest" description="Disordered" evidence="1">
    <location>
        <begin position="22"/>
        <end position="64"/>
    </location>
</feature>
<accession>A0A0J9WVJ5</accession>
<protein>
    <recommendedName>
        <fullName evidence="2">Copper-fist domain-containing protein</fullName>
    </recommendedName>
</protein>
<dbReference type="GO" id="GO:0005634">
    <property type="term" value="C:nucleus"/>
    <property type="evidence" value="ECO:0007669"/>
    <property type="project" value="InterPro"/>
</dbReference>
<dbReference type="OrthoDB" id="5086233at2759"/>
<organism evidence="3 4">
    <name type="scientific">Fusarium oxysporum f. sp. lycopersici (strain 4287 / CBS 123668 / FGSC 9935 / NRRL 34936)</name>
    <name type="common">Fusarium vascular wilt of tomato</name>
    <dbReference type="NCBI Taxonomy" id="426428"/>
    <lineage>
        <taxon>Eukaryota</taxon>
        <taxon>Fungi</taxon>
        <taxon>Dikarya</taxon>
        <taxon>Ascomycota</taxon>
        <taxon>Pezizomycotina</taxon>
        <taxon>Sordariomycetes</taxon>
        <taxon>Hypocreomycetidae</taxon>
        <taxon>Hypocreales</taxon>
        <taxon>Nectriaceae</taxon>
        <taxon>Fusarium</taxon>
        <taxon>Fusarium oxysporum species complex</taxon>
    </lineage>
</organism>
<feature type="compositionally biased region" description="Basic and acidic residues" evidence="1">
    <location>
        <begin position="29"/>
        <end position="57"/>
    </location>
</feature>
<dbReference type="InterPro" id="IPR001083">
    <property type="entry name" value="Cu_fist_DNA-bd_dom"/>
</dbReference>
<proteinExistence type="predicted"/>
<evidence type="ECO:0000313" key="4">
    <source>
        <dbReference type="Proteomes" id="UP000009097"/>
    </source>
</evidence>
<evidence type="ECO:0000259" key="2">
    <source>
        <dbReference type="PROSITE" id="PS50073"/>
    </source>
</evidence>
<dbReference type="Pfam" id="PF00649">
    <property type="entry name" value="Copper-fist"/>
    <property type="match status" value="1"/>
</dbReference>
<feature type="domain" description="Copper-fist" evidence="2">
    <location>
        <begin position="6"/>
        <end position="44"/>
    </location>
</feature>